<name>A0AAD5L756_PYTIN</name>
<evidence type="ECO:0000313" key="3">
    <source>
        <dbReference type="Proteomes" id="UP001209570"/>
    </source>
</evidence>
<comment type="caution">
    <text evidence="2">The sequence shown here is derived from an EMBL/GenBank/DDBJ whole genome shotgun (WGS) entry which is preliminary data.</text>
</comment>
<proteinExistence type="predicted"/>
<accession>A0AAD5L756</accession>
<feature type="region of interest" description="Disordered" evidence="1">
    <location>
        <begin position="94"/>
        <end position="113"/>
    </location>
</feature>
<keyword evidence="3" id="KW-1185">Reference proteome</keyword>
<dbReference type="Proteomes" id="UP001209570">
    <property type="component" value="Unassembled WGS sequence"/>
</dbReference>
<dbReference type="AlphaFoldDB" id="A0AAD5L756"/>
<evidence type="ECO:0000256" key="1">
    <source>
        <dbReference type="SAM" id="MobiDB-lite"/>
    </source>
</evidence>
<gene>
    <name evidence="2" type="ORF">P43SY_011221</name>
</gene>
<sequence>MLPSWVFRATFVDPTTGTRVSYHDLCPHTPVVVFNRYWDDIVLGKDWPKHKKVFVMPNIEMGQLVAKDYWAADVILCKTAICARYLDKWMRQQGNPNQTKSALQARRLRDQEL</sequence>
<evidence type="ECO:0000313" key="2">
    <source>
        <dbReference type="EMBL" id="KAJ0388708.1"/>
    </source>
</evidence>
<dbReference type="EMBL" id="JAKCXM010007013">
    <property type="protein sequence ID" value="KAJ0388708.1"/>
    <property type="molecule type" value="Genomic_DNA"/>
</dbReference>
<organism evidence="2 3">
    <name type="scientific">Pythium insidiosum</name>
    <name type="common">Pythiosis disease agent</name>
    <dbReference type="NCBI Taxonomy" id="114742"/>
    <lineage>
        <taxon>Eukaryota</taxon>
        <taxon>Sar</taxon>
        <taxon>Stramenopiles</taxon>
        <taxon>Oomycota</taxon>
        <taxon>Peronosporomycetes</taxon>
        <taxon>Pythiales</taxon>
        <taxon>Pythiaceae</taxon>
        <taxon>Pythium</taxon>
    </lineage>
</organism>
<protein>
    <submittedName>
        <fullName evidence="2">Uncharacterized protein</fullName>
    </submittedName>
</protein>
<reference evidence="2" key="1">
    <citation type="submission" date="2021-12" db="EMBL/GenBank/DDBJ databases">
        <title>Prjna785345.</title>
        <authorList>
            <person name="Rujirawat T."/>
            <person name="Krajaejun T."/>
        </authorList>
    </citation>
    <scope>NUCLEOTIDE SEQUENCE</scope>
    <source>
        <strain evidence="2">Pi057C3</strain>
    </source>
</reference>